<evidence type="ECO:0000313" key="3">
    <source>
        <dbReference type="Proteomes" id="UP000326759"/>
    </source>
</evidence>
<comment type="caution">
    <text evidence="2">The sequence shown here is derived from an EMBL/GenBank/DDBJ whole genome shotgun (WGS) entry which is preliminary data.</text>
</comment>
<dbReference type="OrthoDB" id="10322439at2759"/>
<dbReference type="EMBL" id="SEYY01021211">
    <property type="protein sequence ID" value="KAB7496598.1"/>
    <property type="molecule type" value="Genomic_DNA"/>
</dbReference>
<keyword evidence="3" id="KW-1185">Reference proteome</keyword>
<protein>
    <submittedName>
        <fullName evidence="2">Uncharacterized protein</fullName>
    </submittedName>
</protein>
<evidence type="ECO:0000313" key="2">
    <source>
        <dbReference type="EMBL" id="KAB7496598.1"/>
    </source>
</evidence>
<dbReference type="AlphaFoldDB" id="A0A5N5SRX5"/>
<feature type="region of interest" description="Disordered" evidence="1">
    <location>
        <begin position="31"/>
        <end position="84"/>
    </location>
</feature>
<proteinExistence type="predicted"/>
<name>A0A5N5SRX5_9CRUS</name>
<evidence type="ECO:0000256" key="1">
    <source>
        <dbReference type="SAM" id="MobiDB-lite"/>
    </source>
</evidence>
<dbReference type="Proteomes" id="UP000326759">
    <property type="component" value="Unassembled WGS sequence"/>
</dbReference>
<organism evidence="2 3">
    <name type="scientific">Armadillidium nasatum</name>
    <dbReference type="NCBI Taxonomy" id="96803"/>
    <lineage>
        <taxon>Eukaryota</taxon>
        <taxon>Metazoa</taxon>
        <taxon>Ecdysozoa</taxon>
        <taxon>Arthropoda</taxon>
        <taxon>Crustacea</taxon>
        <taxon>Multicrustacea</taxon>
        <taxon>Malacostraca</taxon>
        <taxon>Eumalacostraca</taxon>
        <taxon>Peracarida</taxon>
        <taxon>Isopoda</taxon>
        <taxon>Oniscidea</taxon>
        <taxon>Crinocheta</taxon>
        <taxon>Armadillidiidae</taxon>
        <taxon>Armadillidium</taxon>
    </lineage>
</organism>
<gene>
    <name evidence="2" type="ORF">Anas_07579</name>
</gene>
<accession>A0A5N5SRX5</accession>
<sequence length="99" mass="11270">MESLVIECEPEIVFPLDVDVEIKEEPFECSDLQEEEFGGEHSETDQAMSDSEQEVKSDLHDPPYDHLEEGEEGPSTSPVLRKEANNILIPRDDFIKCSF</sequence>
<feature type="compositionally biased region" description="Basic and acidic residues" evidence="1">
    <location>
        <begin position="53"/>
        <end position="67"/>
    </location>
</feature>
<reference evidence="2 3" key="1">
    <citation type="journal article" date="2019" name="PLoS Biol.">
        <title>Sex chromosomes control vertical transmission of feminizing Wolbachia symbionts in an isopod.</title>
        <authorList>
            <person name="Becking T."/>
            <person name="Chebbi M.A."/>
            <person name="Giraud I."/>
            <person name="Moumen B."/>
            <person name="Laverre T."/>
            <person name="Caubet Y."/>
            <person name="Peccoud J."/>
            <person name="Gilbert C."/>
            <person name="Cordaux R."/>
        </authorList>
    </citation>
    <scope>NUCLEOTIDE SEQUENCE [LARGE SCALE GENOMIC DNA]</scope>
    <source>
        <strain evidence="2">ANa2</strain>
        <tissue evidence="2">Whole body excluding digestive tract and cuticle</tissue>
    </source>
</reference>